<dbReference type="HOGENOM" id="CLU_039297_0_0_9"/>
<dbReference type="SUPFAM" id="SSF55729">
    <property type="entry name" value="Acyl-CoA N-acyltransferases (Nat)"/>
    <property type="match status" value="1"/>
</dbReference>
<organism evidence="1 2">
    <name type="scientific">Streptococcus sanguinis SK408</name>
    <dbReference type="NCBI Taxonomy" id="888818"/>
    <lineage>
        <taxon>Bacteria</taxon>
        <taxon>Bacillati</taxon>
        <taxon>Bacillota</taxon>
        <taxon>Bacilli</taxon>
        <taxon>Lactobacillales</taxon>
        <taxon>Streptococcaceae</taxon>
        <taxon>Streptococcus</taxon>
    </lineage>
</organism>
<proteinExistence type="predicted"/>
<dbReference type="Proteomes" id="UP000004826">
    <property type="component" value="Unassembled WGS sequence"/>
</dbReference>
<reference evidence="1 2" key="1">
    <citation type="submission" date="2011-02" db="EMBL/GenBank/DDBJ databases">
        <authorList>
            <person name="Muzny D."/>
            <person name="Qin X."/>
            <person name="Deng J."/>
            <person name="Jiang H."/>
            <person name="Liu Y."/>
            <person name="Qu J."/>
            <person name="Song X.-Z."/>
            <person name="Zhang L."/>
            <person name="Thornton R."/>
            <person name="Coyle M."/>
            <person name="Francisco L."/>
            <person name="Jackson L."/>
            <person name="Javaid M."/>
            <person name="Korchina V."/>
            <person name="Kovar C."/>
            <person name="Mata R."/>
            <person name="Mathew T."/>
            <person name="Ngo R."/>
            <person name="Nguyen L."/>
            <person name="Nguyen N."/>
            <person name="Okwuonu G."/>
            <person name="Ongeri F."/>
            <person name="Pham C."/>
            <person name="Simmons D."/>
            <person name="Wilczek-Boney K."/>
            <person name="Hale W."/>
            <person name="Jakkamsetti A."/>
            <person name="Pham P."/>
            <person name="Ruth R."/>
            <person name="San Lucas F."/>
            <person name="Warren J."/>
            <person name="Zhang J."/>
            <person name="Zhao Z."/>
            <person name="Zhou C."/>
            <person name="Zhu D."/>
            <person name="Lee S."/>
            <person name="Bess C."/>
            <person name="Blankenburg K."/>
            <person name="Forbes L."/>
            <person name="Fu Q."/>
            <person name="Gubbala S."/>
            <person name="Hirani K."/>
            <person name="Jayaseelan J.C."/>
            <person name="Lara F."/>
            <person name="Munidasa M."/>
            <person name="Palculict T."/>
            <person name="Patil S."/>
            <person name="Pu L.-L."/>
            <person name="Saada N."/>
            <person name="Tang L."/>
            <person name="Weissenberger G."/>
            <person name="Zhu Y."/>
            <person name="Hemphill L."/>
            <person name="Shang Y."/>
            <person name="Youmans B."/>
            <person name="Ayvaz T."/>
            <person name="Ross M."/>
            <person name="Santibanez J."/>
            <person name="Aqrawi P."/>
            <person name="Gross S."/>
            <person name="Joshi V."/>
            <person name="Fowler G."/>
            <person name="Nazareth L."/>
            <person name="Reid J."/>
            <person name="Worley K."/>
            <person name="Petrosino J."/>
            <person name="Highlander S."/>
            <person name="Gibbs R."/>
        </authorList>
    </citation>
    <scope>NUCLEOTIDE SEQUENCE [LARGE SCALE GENOMIC DNA]</scope>
    <source>
        <strain evidence="1 2">SK408</strain>
    </source>
</reference>
<dbReference type="EMBL" id="AFBE01000010">
    <property type="protein sequence ID" value="EGF18421.1"/>
    <property type="molecule type" value="Genomic_DNA"/>
</dbReference>
<gene>
    <name evidence="1" type="ORF">HMPREF9391_1729</name>
</gene>
<dbReference type="PATRIC" id="fig|888818.3.peg.1686"/>
<dbReference type="Gene3D" id="3.40.630.30">
    <property type="match status" value="1"/>
</dbReference>
<sequence>MENDVIQKVKIGNLDFENPFFDSLRDDYPGFNSWLSRKSGEDAYVLVDNNQLLGFLYLKDEEEADDSITPSFDMRRRLKIGTFKIDSHGTVLGQRFLSIILRKMLNDGHDFTYVTLFPKQTGLINLFEKFGFRQWGTKNNGESVYYKNLTVFNNIYKDFPRINLNTDSRKHLLGIWPDFHTKLFPYSRLNTEREHIVEDLSFTNTSEKIYLCNMRAVLNMLPGDLVTIYRTKDNNWAEYSSVVTSICTVVEVMDISDFESLNDFLKYCEKGSIFTQRELSSFWENKRYPYIIKMLYNAPLQKRIIRKELIDQVGLNRDDYFGYLALTDNQFYKILRMGGINESFIIN</sequence>
<name>F2CFA4_STRSA</name>
<evidence type="ECO:0000313" key="1">
    <source>
        <dbReference type="EMBL" id="EGF18421.1"/>
    </source>
</evidence>
<evidence type="ECO:0000313" key="2">
    <source>
        <dbReference type="Proteomes" id="UP000004826"/>
    </source>
</evidence>
<dbReference type="AlphaFoldDB" id="F2CFA4"/>
<protein>
    <submittedName>
        <fullName evidence="1">Prophage protein</fullName>
    </submittedName>
</protein>
<comment type="caution">
    <text evidence="1">The sequence shown here is derived from an EMBL/GenBank/DDBJ whole genome shotgun (WGS) entry which is preliminary data.</text>
</comment>
<dbReference type="InterPro" id="IPR016181">
    <property type="entry name" value="Acyl_CoA_acyltransferase"/>
</dbReference>
<accession>F2CFA4</accession>
<dbReference type="RefSeq" id="WP_002918270.1">
    <property type="nucleotide sequence ID" value="NZ_GL878562.1"/>
</dbReference>